<accession>A0A9P8RHV9</accession>
<dbReference type="AlphaFoldDB" id="A0A9P8RHV9"/>
<dbReference type="GO" id="GO:0005634">
    <property type="term" value="C:nucleus"/>
    <property type="evidence" value="ECO:0007669"/>
    <property type="project" value="TreeGrafter"/>
</dbReference>
<dbReference type="InterPro" id="IPR036291">
    <property type="entry name" value="NAD(P)-bd_dom_sf"/>
</dbReference>
<dbReference type="GeneID" id="70132951"/>
<dbReference type="InterPro" id="IPR051164">
    <property type="entry name" value="NmrA-like_oxidored"/>
</dbReference>
<dbReference type="PANTHER" id="PTHR42748">
    <property type="entry name" value="NITROGEN METABOLITE REPRESSION PROTEIN NMRA FAMILY MEMBER"/>
    <property type="match status" value="1"/>
</dbReference>
<evidence type="ECO:0000256" key="1">
    <source>
        <dbReference type="ARBA" id="ARBA00006328"/>
    </source>
</evidence>
<dbReference type="OrthoDB" id="413314at2759"/>
<protein>
    <recommendedName>
        <fullName evidence="3">NmrA-like domain-containing protein</fullName>
    </recommendedName>
</protein>
<comment type="caution">
    <text evidence="4">The sequence shown here is derived from an EMBL/GenBank/DDBJ whole genome shotgun (WGS) entry which is preliminary data.</text>
</comment>
<organism evidence="4 5">
    <name type="scientific">Truncatella angustata</name>
    <dbReference type="NCBI Taxonomy" id="152316"/>
    <lineage>
        <taxon>Eukaryota</taxon>
        <taxon>Fungi</taxon>
        <taxon>Dikarya</taxon>
        <taxon>Ascomycota</taxon>
        <taxon>Pezizomycotina</taxon>
        <taxon>Sordariomycetes</taxon>
        <taxon>Xylariomycetidae</taxon>
        <taxon>Amphisphaeriales</taxon>
        <taxon>Sporocadaceae</taxon>
        <taxon>Truncatella</taxon>
    </lineage>
</organism>
<sequence>MSFTILVAGATGNTGRSVVETLSKLRDTSTTGTISGYRILALTRSLESPAAKQLATLPHVQVLEKNWVDITAEWLREHEVVRAFIASHNLPTQFVEESGFQVAALKAGVEYVVRISTATTNVRPDCEAYYPRAHWAIEAMLSSPEFKNLQWTSLQPNGFSTMILYNAAEYIKKYRKTAKQETLSLIVSAEAPVAIIDPYDIGVLAAHLLLQKDTSVHNHGRYVVNGPEDITGEQIVKLVEGRIGAKVDSVLYKDMSFVEHIPEYRGQTAVLFSLKKGVETLWDGVCTASTTSKEVLELAKPTRTPTDVLEALLQD</sequence>
<name>A0A9P8RHV9_9PEZI</name>
<dbReference type="Gene3D" id="3.40.50.720">
    <property type="entry name" value="NAD(P)-binding Rossmann-like Domain"/>
    <property type="match status" value="1"/>
</dbReference>
<reference evidence="4" key="1">
    <citation type="journal article" date="2021" name="Nat. Commun.">
        <title>Genetic determinants of endophytism in the Arabidopsis root mycobiome.</title>
        <authorList>
            <person name="Mesny F."/>
            <person name="Miyauchi S."/>
            <person name="Thiergart T."/>
            <person name="Pickel B."/>
            <person name="Atanasova L."/>
            <person name="Karlsson M."/>
            <person name="Huettel B."/>
            <person name="Barry K.W."/>
            <person name="Haridas S."/>
            <person name="Chen C."/>
            <person name="Bauer D."/>
            <person name="Andreopoulos W."/>
            <person name="Pangilinan J."/>
            <person name="LaButti K."/>
            <person name="Riley R."/>
            <person name="Lipzen A."/>
            <person name="Clum A."/>
            <person name="Drula E."/>
            <person name="Henrissat B."/>
            <person name="Kohler A."/>
            <person name="Grigoriev I.V."/>
            <person name="Martin F.M."/>
            <person name="Hacquard S."/>
        </authorList>
    </citation>
    <scope>NUCLEOTIDE SEQUENCE</scope>
    <source>
        <strain evidence="4">MPI-SDFR-AT-0073</strain>
    </source>
</reference>
<dbReference type="EMBL" id="JAGPXC010000010">
    <property type="protein sequence ID" value="KAH6646124.1"/>
    <property type="molecule type" value="Genomic_DNA"/>
</dbReference>
<keyword evidence="2" id="KW-0521">NADP</keyword>
<dbReference type="Proteomes" id="UP000758603">
    <property type="component" value="Unassembled WGS sequence"/>
</dbReference>
<dbReference type="RefSeq" id="XP_045952638.1">
    <property type="nucleotide sequence ID" value="XM_046104060.1"/>
</dbReference>
<evidence type="ECO:0000313" key="5">
    <source>
        <dbReference type="Proteomes" id="UP000758603"/>
    </source>
</evidence>
<feature type="domain" description="NmrA-like" evidence="3">
    <location>
        <begin position="4"/>
        <end position="264"/>
    </location>
</feature>
<evidence type="ECO:0000256" key="2">
    <source>
        <dbReference type="ARBA" id="ARBA00022857"/>
    </source>
</evidence>
<evidence type="ECO:0000259" key="3">
    <source>
        <dbReference type="Pfam" id="PF05368"/>
    </source>
</evidence>
<dbReference type="SUPFAM" id="SSF51735">
    <property type="entry name" value="NAD(P)-binding Rossmann-fold domains"/>
    <property type="match status" value="1"/>
</dbReference>
<comment type="similarity">
    <text evidence="1">Belongs to the NmrA-type oxidoreductase family.</text>
</comment>
<evidence type="ECO:0000313" key="4">
    <source>
        <dbReference type="EMBL" id="KAH6646124.1"/>
    </source>
</evidence>
<dbReference type="InterPro" id="IPR008030">
    <property type="entry name" value="NmrA-like"/>
</dbReference>
<proteinExistence type="inferred from homology"/>
<gene>
    <name evidence="4" type="ORF">BKA67DRAFT_583300</name>
</gene>
<dbReference type="Pfam" id="PF05368">
    <property type="entry name" value="NmrA"/>
    <property type="match status" value="1"/>
</dbReference>
<dbReference type="PANTHER" id="PTHR42748:SF31">
    <property type="entry name" value="NMRA-LIKE DOMAIN-CONTAINING PROTEIN-RELATED"/>
    <property type="match status" value="1"/>
</dbReference>
<keyword evidence="5" id="KW-1185">Reference proteome</keyword>